<sequence length="135" mass="13469">MTAPFGKVLQNPVQPEATAGNSRNANLFRVDSDGTVASVTYAPIAAITGANTNTRSVSLVNKGQSGAGNTVVATIQYNSGVNAAASDENTVTLSGTPANLTVAAGDILQWQSTAVGTGIADPGGLVCVTVSARYA</sequence>
<gene>
    <name evidence="2" type="ORF">CLV67_103412</name>
</gene>
<dbReference type="RefSeq" id="WP_106316829.1">
    <property type="nucleotide sequence ID" value="NZ_BOMO01000042.1"/>
</dbReference>
<evidence type="ECO:0000313" key="3">
    <source>
        <dbReference type="Proteomes" id="UP000239415"/>
    </source>
</evidence>
<reference evidence="2 3" key="1">
    <citation type="submission" date="2018-03" db="EMBL/GenBank/DDBJ databases">
        <title>Genomic Encyclopedia of Archaeal and Bacterial Type Strains, Phase II (KMG-II): from individual species to whole genera.</title>
        <authorList>
            <person name="Goeker M."/>
        </authorList>
    </citation>
    <scope>NUCLEOTIDE SEQUENCE [LARGE SCALE GENOMIC DNA]</scope>
    <source>
        <strain evidence="2 3">DSM 43146</strain>
    </source>
</reference>
<proteinExistence type="predicted"/>
<accession>A0A2T0KJG5</accession>
<dbReference type="AlphaFoldDB" id="A0A2T0KJG5"/>
<organism evidence="2 3">
    <name type="scientific">Actinoplanes italicus</name>
    <dbReference type="NCBI Taxonomy" id="113567"/>
    <lineage>
        <taxon>Bacteria</taxon>
        <taxon>Bacillati</taxon>
        <taxon>Actinomycetota</taxon>
        <taxon>Actinomycetes</taxon>
        <taxon>Micromonosporales</taxon>
        <taxon>Micromonosporaceae</taxon>
        <taxon>Actinoplanes</taxon>
    </lineage>
</organism>
<name>A0A2T0KJG5_9ACTN</name>
<protein>
    <submittedName>
        <fullName evidence="2">Uncharacterized protein</fullName>
    </submittedName>
</protein>
<evidence type="ECO:0000256" key="1">
    <source>
        <dbReference type="SAM" id="MobiDB-lite"/>
    </source>
</evidence>
<comment type="caution">
    <text evidence="2">The sequence shown here is derived from an EMBL/GenBank/DDBJ whole genome shotgun (WGS) entry which is preliminary data.</text>
</comment>
<dbReference type="EMBL" id="PVMZ01000003">
    <property type="protein sequence ID" value="PRX23663.1"/>
    <property type="molecule type" value="Genomic_DNA"/>
</dbReference>
<feature type="region of interest" description="Disordered" evidence="1">
    <location>
        <begin position="1"/>
        <end position="20"/>
    </location>
</feature>
<dbReference type="Proteomes" id="UP000239415">
    <property type="component" value="Unassembled WGS sequence"/>
</dbReference>
<dbReference type="OrthoDB" id="5189950at2"/>
<evidence type="ECO:0000313" key="2">
    <source>
        <dbReference type="EMBL" id="PRX23663.1"/>
    </source>
</evidence>
<keyword evidence="3" id="KW-1185">Reference proteome</keyword>